<proteinExistence type="predicted"/>
<gene>
    <name evidence="2" type="ORF">ACFFTL_25685</name>
</gene>
<evidence type="ECO:0000313" key="3">
    <source>
        <dbReference type="Proteomes" id="UP001589710"/>
    </source>
</evidence>
<keyword evidence="3" id="KW-1185">Reference proteome</keyword>
<sequence>MAICQSPPESSLKASKLLRLVKLQRQAGDFAGALQSLEAAGQALSTVPDWPWMGMWIAVVKEYFLLVPVAPDEHTSRLLLAEADEQLRGVPQKWLAGVLDPAIAAAEHLNDTAKRSRYQSLQAAGRHRQEQQRSPGPAGTS</sequence>
<evidence type="ECO:0000256" key="1">
    <source>
        <dbReference type="SAM" id="MobiDB-lite"/>
    </source>
</evidence>
<dbReference type="Proteomes" id="UP001589710">
    <property type="component" value="Unassembled WGS sequence"/>
</dbReference>
<feature type="region of interest" description="Disordered" evidence="1">
    <location>
        <begin position="116"/>
        <end position="141"/>
    </location>
</feature>
<accession>A0ABV5RCI7</accession>
<reference evidence="2 3" key="1">
    <citation type="submission" date="2024-09" db="EMBL/GenBank/DDBJ databases">
        <authorList>
            <person name="Sun Q."/>
            <person name="Mori K."/>
        </authorList>
    </citation>
    <scope>NUCLEOTIDE SEQUENCE [LARGE SCALE GENOMIC DNA]</scope>
    <source>
        <strain evidence="2 3">JCM 3331</strain>
    </source>
</reference>
<organism evidence="2 3">
    <name type="scientific">Streptomyces yanii</name>
    <dbReference type="NCBI Taxonomy" id="78510"/>
    <lineage>
        <taxon>Bacteria</taxon>
        <taxon>Bacillati</taxon>
        <taxon>Actinomycetota</taxon>
        <taxon>Actinomycetes</taxon>
        <taxon>Kitasatosporales</taxon>
        <taxon>Streptomycetaceae</taxon>
        <taxon>Streptomyces</taxon>
    </lineage>
</organism>
<protein>
    <submittedName>
        <fullName evidence="2">Uncharacterized protein</fullName>
    </submittedName>
</protein>
<dbReference type="RefSeq" id="WP_345515469.1">
    <property type="nucleotide sequence ID" value="NZ_BAAAXD010000031.1"/>
</dbReference>
<comment type="caution">
    <text evidence="2">The sequence shown here is derived from an EMBL/GenBank/DDBJ whole genome shotgun (WGS) entry which is preliminary data.</text>
</comment>
<evidence type="ECO:0000313" key="2">
    <source>
        <dbReference type="EMBL" id="MFB9575576.1"/>
    </source>
</evidence>
<dbReference type="EMBL" id="JBHMCG010000112">
    <property type="protein sequence ID" value="MFB9575576.1"/>
    <property type="molecule type" value="Genomic_DNA"/>
</dbReference>
<name>A0ABV5RCI7_9ACTN</name>